<dbReference type="PROSITE" id="PS51025">
    <property type="entry name" value="PWI"/>
    <property type="match status" value="1"/>
</dbReference>
<dbReference type="GO" id="GO:0005681">
    <property type="term" value="C:spliceosomal complex"/>
    <property type="evidence" value="ECO:0000318"/>
    <property type="project" value="GO_Central"/>
</dbReference>
<dbReference type="GO" id="GO:0003723">
    <property type="term" value="F:RNA binding"/>
    <property type="evidence" value="ECO:0000318"/>
    <property type="project" value="GO_Central"/>
</dbReference>
<dbReference type="InterPro" id="IPR036483">
    <property type="entry name" value="PWI_dom_sf"/>
</dbReference>
<proteinExistence type="predicted"/>
<name>A0A2C9WLL9_MANES</name>
<feature type="compositionally biased region" description="Basic and acidic residues" evidence="2">
    <location>
        <begin position="124"/>
        <end position="167"/>
    </location>
</feature>
<dbReference type="InterPro" id="IPR002483">
    <property type="entry name" value="PWI_dom"/>
</dbReference>
<feature type="compositionally biased region" description="Low complexity" evidence="2">
    <location>
        <begin position="668"/>
        <end position="681"/>
    </location>
</feature>
<evidence type="ECO:0000313" key="4">
    <source>
        <dbReference type="EMBL" id="OAY61176.1"/>
    </source>
</evidence>
<keyword evidence="5" id="KW-1185">Reference proteome</keyword>
<dbReference type="PANTHER" id="PTHR23148">
    <property type="entry name" value="SERINE/ARGININE REGULATED NUCLEAR MATRIX PROTEIN"/>
    <property type="match status" value="1"/>
</dbReference>
<dbReference type="AlphaFoldDB" id="A0A2C9WLL9"/>
<feature type="compositionally biased region" description="Basic and acidic residues" evidence="2">
    <location>
        <begin position="763"/>
        <end position="801"/>
    </location>
</feature>
<feature type="compositionally biased region" description="Basic and acidic residues" evidence="2">
    <location>
        <begin position="826"/>
        <end position="836"/>
    </location>
</feature>
<feature type="domain" description="PWI" evidence="3">
    <location>
        <begin position="27"/>
        <end position="125"/>
    </location>
</feature>
<dbReference type="OMA" id="DHRQSPM"/>
<dbReference type="SMART" id="SM00311">
    <property type="entry name" value="PWI"/>
    <property type="match status" value="1"/>
</dbReference>
<evidence type="ECO:0000256" key="1">
    <source>
        <dbReference type="ARBA" id="ARBA00022664"/>
    </source>
</evidence>
<feature type="compositionally biased region" description="Low complexity" evidence="2">
    <location>
        <begin position="383"/>
        <end position="401"/>
    </location>
</feature>
<dbReference type="GO" id="GO:0048024">
    <property type="term" value="P:regulation of mRNA splicing, via spliceosome"/>
    <property type="evidence" value="ECO:0000318"/>
    <property type="project" value="GO_Central"/>
</dbReference>
<sequence>MSGGFFRGTSADQDTRFSNKQAKLLKSQKFAPELEHLVDMRKVKMDVIRPWIANRVTELLGFEDEVLINFIYGLLDAKEVNGKEVQISLTGFMEKNTGKFMKELWTLLLSAQKTDSGVPQQFLDAKEEETRKKQAEVDRITNEIQKKKEKEGRELEWERSKKMDGGPETKAIVAAVEQVSKHMAKGSSADAEDVKETDNRNGVRGRNGSSRSPHSVDRSSSSPRGSPSRNSSDRHKTRSLSRSPETQRRSVSSDRVYHSPGKRSITPRRRFSSRGSLSPSRRRYSRPRSRSSSRHMSPSPVRRRLHSPFRRRSPSPIRRRSPSLSRRRSPSPIRRRRSPSPIRRRRSPSPIQRRRSPSPIRRRRSPSPLRRRRSPLPLRRRSPSPVWRRSPSPMQRRSPSLIRRRSPPSRRKSPSPFRRRYQRSPSTPHRRSPSPRRRSPLPSRRRSPLPSRQRSPSPYGSSSPSPVRYKSPSPVRKSSKEHRRSLVQSPGERVGVREKPSPVLRRSFNSLRSPQTDPKDGKDSRVKLASLSPSPERSPVRLESPPLSRTRNSSEDRRLTSPYESPVRQRKGTRNRSTSPYESPVRRRKGIRNRSSSPYESPVRQRKGIKNRSSSPSASPARQRRGHITHDDSLSPPRMPRQQKTHQESPRCRNEDENTDHARDFKSRSSQKQSTHSSIISKQKESPVKVHSKEHSPQRVAGHRVTESRSRLDIVESRKKEQEINSEKGSQKGAYAEIPEQQKSPTSFEEPLLGERQLPYAGEGRKSDERNHSHSNKVKDSEKNRAHSNKVKDSDRHHKSETMPMLVEKADHSNGGGGAFDSGSEESNKRTTDDKEKRRHKRSHREEVASDDDYSYDSEYEERKEAKRRRKEEKKLRKEEKRRRREERRRRREERRAEKLKLKDLKDNNSSDDEFGGRMDPSDSEDAHSEQKKLEIELRKKALESLKAKKGISH</sequence>
<feature type="compositionally biased region" description="Low complexity" evidence="2">
    <location>
        <begin position="448"/>
        <end position="468"/>
    </location>
</feature>
<feature type="compositionally biased region" description="Basic and acidic residues" evidence="2">
    <location>
        <begin position="517"/>
        <end position="526"/>
    </location>
</feature>
<feature type="compositionally biased region" description="Basic and acidic residues" evidence="2">
    <location>
        <begin position="192"/>
        <end position="201"/>
    </location>
</feature>
<protein>
    <recommendedName>
        <fullName evidence="3">PWI domain-containing protein</fullName>
    </recommendedName>
</protein>
<feature type="compositionally biased region" description="Acidic residues" evidence="2">
    <location>
        <begin position="849"/>
        <end position="860"/>
    </location>
</feature>
<dbReference type="SUPFAM" id="SSF101233">
    <property type="entry name" value="PWI domain"/>
    <property type="match status" value="1"/>
</dbReference>
<reference evidence="5" key="1">
    <citation type="journal article" date="2016" name="Nat. Biotechnol.">
        <title>Sequencing wild and cultivated cassava and related species reveals extensive interspecific hybridization and genetic diversity.</title>
        <authorList>
            <person name="Bredeson J.V."/>
            <person name="Lyons J.B."/>
            <person name="Prochnik S.E."/>
            <person name="Wu G.A."/>
            <person name="Ha C.M."/>
            <person name="Edsinger-Gonzales E."/>
            <person name="Grimwood J."/>
            <person name="Schmutz J."/>
            <person name="Rabbi I.Y."/>
            <person name="Egesi C."/>
            <person name="Nauluvula P."/>
            <person name="Lebot V."/>
            <person name="Ndunguru J."/>
            <person name="Mkamilo G."/>
            <person name="Bart R.S."/>
            <person name="Setter T.L."/>
            <person name="Gleadow R.M."/>
            <person name="Kulakow P."/>
            <person name="Ferguson M.E."/>
            <person name="Rounsley S."/>
            <person name="Rokhsar D.S."/>
        </authorList>
    </citation>
    <scope>NUCLEOTIDE SEQUENCE [LARGE SCALE GENOMIC DNA]</scope>
    <source>
        <strain evidence="5">cv. AM560-2</strain>
    </source>
</reference>
<feature type="compositionally biased region" description="Basic and acidic residues" evidence="2">
    <location>
        <begin position="704"/>
        <end position="730"/>
    </location>
</feature>
<feature type="region of interest" description="Disordered" evidence="2">
    <location>
        <begin position="123"/>
        <end position="935"/>
    </location>
</feature>
<evidence type="ECO:0000313" key="5">
    <source>
        <dbReference type="Proteomes" id="UP000091857"/>
    </source>
</evidence>
<feature type="compositionally biased region" description="Low complexity" evidence="2">
    <location>
        <begin position="202"/>
        <end position="230"/>
    </location>
</feature>
<feature type="compositionally biased region" description="Basic residues" evidence="2">
    <location>
        <begin position="402"/>
        <end position="447"/>
    </location>
</feature>
<comment type="caution">
    <text evidence="4">The sequence shown here is derived from an EMBL/GenBank/DDBJ whole genome shotgun (WGS) entry which is preliminary data.</text>
</comment>
<dbReference type="Proteomes" id="UP000091857">
    <property type="component" value="Chromosome 1"/>
</dbReference>
<feature type="compositionally biased region" description="Polar residues" evidence="2">
    <location>
        <begin position="507"/>
        <end position="516"/>
    </location>
</feature>
<gene>
    <name evidence="4" type="ORF">MANES_01G169300v8</name>
</gene>
<dbReference type="GO" id="GO:0006397">
    <property type="term" value="P:mRNA processing"/>
    <property type="evidence" value="ECO:0007669"/>
    <property type="project" value="UniProtKB-KW"/>
</dbReference>
<dbReference type="InterPro" id="IPR052225">
    <property type="entry name" value="Ser/Arg_repetitive_matrix"/>
</dbReference>
<dbReference type="OrthoDB" id="163257at2759"/>
<feature type="compositionally biased region" description="Basic residues" evidence="2">
    <location>
        <begin position="301"/>
        <end position="382"/>
    </location>
</feature>
<accession>A0A2C9WLL9</accession>
<organism evidence="4 5">
    <name type="scientific">Manihot esculenta</name>
    <name type="common">Cassava</name>
    <name type="synonym">Jatropha manihot</name>
    <dbReference type="NCBI Taxonomy" id="3983"/>
    <lineage>
        <taxon>Eukaryota</taxon>
        <taxon>Viridiplantae</taxon>
        <taxon>Streptophyta</taxon>
        <taxon>Embryophyta</taxon>
        <taxon>Tracheophyta</taxon>
        <taxon>Spermatophyta</taxon>
        <taxon>Magnoliopsida</taxon>
        <taxon>eudicotyledons</taxon>
        <taxon>Gunneridae</taxon>
        <taxon>Pentapetalae</taxon>
        <taxon>rosids</taxon>
        <taxon>fabids</taxon>
        <taxon>Malpighiales</taxon>
        <taxon>Euphorbiaceae</taxon>
        <taxon>Crotonoideae</taxon>
        <taxon>Manihoteae</taxon>
        <taxon>Manihot</taxon>
    </lineage>
</organism>
<feature type="compositionally biased region" description="Basic and acidic residues" evidence="2">
    <location>
        <begin position="682"/>
        <end position="697"/>
    </location>
</feature>
<feature type="compositionally biased region" description="Basic and acidic residues" evidence="2">
    <location>
        <begin position="894"/>
        <end position="935"/>
    </location>
</feature>
<dbReference type="Gramene" id="Manes.01G169300.1.v8.1">
    <property type="protein sequence ID" value="Manes.01G169300.1.v8.1.CDS"/>
    <property type="gene ID" value="Manes.01G169300.v8.1"/>
</dbReference>
<feature type="compositionally biased region" description="Low complexity" evidence="2">
    <location>
        <begin position="612"/>
        <end position="621"/>
    </location>
</feature>
<feature type="compositionally biased region" description="Basic and acidic residues" evidence="2">
    <location>
        <begin position="645"/>
        <end position="667"/>
    </location>
</feature>
<dbReference type="Gene3D" id="1.20.1390.10">
    <property type="entry name" value="PWI domain"/>
    <property type="match status" value="1"/>
</dbReference>
<keyword evidence="1" id="KW-0507">mRNA processing</keyword>
<feature type="compositionally biased region" description="Basic and acidic residues" evidence="2">
    <location>
        <begin position="245"/>
        <end position="257"/>
    </location>
</feature>
<feature type="compositionally biased region" description="Basic residues" evidence="2">
    <location>
        <begin position="280"/>
        <end position="293"/>
    </location>
</feature>
<feature type="compositionally biased region" description="Basic residues" evidence="2">
    <location>
        <begin position="880"/>
        <end position="893"/>
    </location>
</feature>
<dbReference type="PANTHER" id="PTHR23148:SF0">
    <property type="entry name" value="SERINE_ARGININE REPETITIVE MATRIX PROTEIN 1"/>
    <property type="match status" value="1"/>
</dbReference>
<dbReference type="EMBL" id="CM004387">
    <property type="protein sequence ID" value="OAY61176.1"/>
    <property type="molecule type" value="Genomic_DNA"/>
</dbReference>
<dbReference type="Pfam" id="PF01480">
    <property type="entry name" value="PWI"/>
    <property type="match status" value="1"/>
</dbReference>
<evidence type="ECO:0000259" key="3">
    <source>
        <dbReference type="PROSITE" id="PS51025"/>
    </source>
</evidence>
<evidence type="ECO:0000256" key="2">
    <source>
        <dbReference type="SAM" id="MobiDB-lite"/>
    </source>
</evidence>
<dbReference type="STRING" id="3983.A0A2C9WLL9"/>